<dbReference type="AlphaFoldDB" id="A0A395N816"/>
<feature type="region of interest" description="Disordered" evidence="1">
    <location>
        <begin position="198"/>
        <end position="235"/>
    </location>
</feature>
<comment type="caution">
    <text evidence="4">The sequence shown here is derived from an EMBL/GenBank/DDBJ whole genome shotgun (WGS) entry which is preliminary data.</text>
</comment>
<feature type="domain" description="DUF7703" evidence="3">
    <location>
        <begin position="7"/>
        <end position="116"/>
    </location>
</feature>
<evidence type="ECO:0000256" key="2">
    <source>
        <dbReference type="SAM" id="Phobius"/>
    </source>
</evidence>
<dbReference type="Proteomes" id="UP000266272">
    <property type="component" value="Unassembled WGS sequence"/>
</dbReference>
<feature type="transmembrane region" description="Helical" evidence="2">
    <location>
        <begin position="67"/>
        <end position="89"/>
    </location>
</feature>
<sequence>MVYGSFSNNPEIFAKPYSIAEKTEVIIFFLQEVMISAFYIIETVGIMKIENFLGNHRTSRKLMQHLVIVNVLVILLDSTIIILEFANLYDYQISYKPFAYSVKLQLEFTVLNRLVDIGTGRREADSSQRSRDLYISKNNTTGPVSETGNYTTVGTQQAGDIITIDTYNTTKPLPPLYTNTGIPRTTTTTMHLEERLDADSESTCRIRPGGSENGISRTGSRNMSSTSTVDFPFRE</sequence>
<dbReference type="PANTHER" id="PTHR37013:SF3">
    <property type="entry name" value="INTEGRAL MEMBRANE PROTEIN (AFU_ORTHOLOGUE AFUA_1G05950)"/>
    <property type="match status" value="1"/>
</dbReference>
<protein>
    <recommendedName>
        <fullName evidence="3">DUF7703 domain-containing protein</fullName>
    </recommendedName>
</protein>
<reference evidence="4 5" key="1">
    <citation type="journal article" date="2018" name="PLoS Pathog.">
        <title>Evolution of structural diversity of trichothecenes, a family of toxins produced by plant pathogenic and entomopathogenic fungi.</title>
        <authorList>
            <person name="Proctor R.H."/>
            <person name="McCormick S.P."/>
            <person name="Kim H.S."/>
            <person name="Cardoza R.E."/>
            <person name="Stanley A.M."/>
            <person name="Lindo L."/>
            <person name="Kelly A."/>
            <person name="Brown D.W."/>
            <person name="Lee T."/>
            <person name="Vaughan M.M."/>
            <person name="Alexander N.J."/>
            <person name="Busman M."/>
            <person name="Gutierrez S."/>
        </authorList>
    </citation>
    <scope>NUCLEOTIDE SEQUENCE [LARGE SCALE GENOMIC DNA]</scope>
    <source>
        <strain evidence="4 5">IBT 40837</strain>
    </source>
</reference>
<feature type="compositionally biased region" description="Polar residues" evidence="1">
    <location>
        <begin position="213"/>
        <end position="229"/>
    </location>
</feature>
<dbReference type="Pfam" id="PF24802">
    <property type="entry name" value="DUF7703"/>
    <property type="match status" value="1"/>
</dbReference>
<dbReference type="STRING" id="490622.A0A395N816"/>
<evidence type="ECO:0000313" key="4">
    <source>
        <dbReference type="EMBL" id="RFU72024.1"/>
    </source>
</evidence>
<dbReference type="PANTHER" id="PTHR37013">
    <property type="entry name" value="INTEGRAL MEMBRANE PROTEIN (AFU_ORTHOLOGUE AFUA_1G05950)-RELATED"/>
    <property type="match status" value="1"/>
</dbReference>
<name>A0A395N816_TRIAR</name>
<keyword evidence="5" id="KW-1185">Reference proteome</keyword>
<evidence type="ECO:0000259" key="3">
    <source>
        <dbReference type="Pfam" id="PF24802"/>
    </source>
</evidence>
<organism evidence="4 5">
    <name type="scientific">Trichoderma arundinaceum</name>
    <dbReference type="NCBI Taxonomy" id="490622"/>
    <lineage>
        <taxon>Eukaryota</taxon>
        <taxon>Fungi</taxon>
        <taxon>Dikarya</taxon>
        <taxon>Ascomycota</taxon>
        <taxon>Pezizomycotina</taxon>
        <taxon>Sordariomycetes</taxon>
        <taxon>Hypocreomycetidae</taxon>
        <taxon>Hypocreales</taxon>
        <taxon>Hypocreaceae</taxon>
        <taxon>Trichoderma</taxon>
    </lineage>
</organism>
<keyword evidence="2" id="KW-0472">Membrane</keyword>
<proteinExistence type="predicted"/>
<keyword evidence="2" id="KW-1133">Transmembrane helix</keyword>
<feature type="transmembrane region" description="Helical" evidence="2">
    <location>
        <begin position="25"/>
        <end position="46"/>
    </location>
</feature>
<keyword evidence="2" id="KW-0812">Transmembrane</keyword>
<accession>A0A395N816</accession>
<dbReference type="EMBL" id="PXOA01001034">
    <property type="protein sequence ID" value="RFU72024.1"/>
    <property type="molecule type" value="Genomic_DNA"/>
</dbReference>
<evidence type="ECO:0000256" key="1">
    <source>
        <dbReference type="SAM" id="MobiDB-lite"/>
    </source>
</evidence>
<dbReference type="InterPro" id="IPR056120">
    <property type="entry name" value="DUF7703"/>
</dbReference>
<dbReference type="OrthoDB" id="405906at2759"/>
<evidence type="ECO:0000313" key="5">
    <source>
        <dbReference type="Proteomes" id="UP000266272"/>
    </source>
</evidence>
<gene>
    <name evidence="4" type="ORF">TARUN_10237</name>
</gene>